<dbReference type="GO" id="GO:0071555">
    <property type="term" value="P:cell wall organization"/>
    <property type="evidence" value="ECO:0007669"/>
    <property type="project" value="UniProtKB-KW"/>
</dbReference>
<comment type="function">
    <text evidence="16">Peptidoglycan polymerase that is essential for cell division.</text>
</comment>
<evidence type="ECO:0000256" key="8">
    <source>
        <dbReference type="ARBA" id="ARBA00022960"/>
    </source>
</evidence>
<keyword evidence="12 16" id="KW-0131">Cell cycle</keyword>
<keyword evidence="11 16" id="KW-0472">Membrane</keyword>
<evidence type="ECO:0000256" key="7">
    <source>
        <dbReference type="ARBA" id="ARBA00022692"/>
    </source>
</evidence>
<evidence type="ECO:0000256" key="5">
    <source>
        <dbReference type="ARBA" id="ARBA00022676"/>
    </source>
</evidence>
<evidence type="ECO:0000256" key="2">
    <source>
        <dbReference type="ARBA" id="ARBA00004752"/>
    </source>
</evidence>
<dbReference type="Pfam" id="PF01098">
    <property type="entry name" value="FTSW_RODA_SPOVE"/>
    <property type="match status" value="1"/>
</dbReference>
<dbReference type="PANTHER" id="PTHR30474">
    <property type="entry name" value="CELL CYCLE PROTEIN"/>
    <property type="match status" value="1"/>
</dbReference>
<dbReference type="GO" id="GO:0009252">
    <property type="term" value="P:peptidoglycan biosynthetic process"/>
    <property type="evidence" value="ECO:0007669"/>
    <property type="project" value="UniProtKB-UniRule"/>
</dbReference>
<feature type="transmembrane region" description="Helical" evidence="16">
    <location>
        <begin position="82"/>
        <end position="100"/>
    </location>
</feature>
<comment type="similarity">
    <text evidence="14 16">Belongs to the SEDS family. FtsW subfamily.</text>
</comment>
<dbReference type="NCBIfam" id="TIGR02614">
    <property type="entry name" value="ftsW"/>
    <property type="match status" value="1"/>
</dbReference>
<reference evidence="18 19" key="1">
    <citation type="journal article" date="2005" name="Genome Res.">
        <title>Comparative and functional genomic analyses of the pathogenicity of phytopathogen Xanthomonas campestris pv. campestris.</title>
        <authorList>
            <person name="Qian W."/>
            <person name="Jia Y."/>
            <person name="Ren S.X."/>
            <person name="He Y.Q."/>
            <person name="Feng J.X."/>
            <person name="Lu L.F."/>
            <person name="Sun Q."/>
            <person name="Ying G."/>
            <person name="Tang D.J."/>
            <person name="Tang H."/>
            <person name="Wu W."/>
            <person name="Hao P."/>
            <person name="Wang L."/>
            <person name="Jiang B.L."/>
            <person name="Zeng S."/>
            <person name="Gu W.Y."/>
            <person name="Lu G."/>
            <person name="Rong L."/>
            <person name="Tian Y."/>
            <person name="Yao Z."/>
            <person name="Fu G."/>
            <person name="Chen B."/>
            <person name="Fang R."/>
            <person name="Qiang B."/>
            <person name="Chen Z."/>
            <person name="Zhao G.P."/>
            <person name="Tang J.L."/>
            <person name="He C."/>
        </authorList>
    </citation>
    <scope>NUCLEOTIDE SEQUENCE [LARGE SCALE GENOMIC DNA]</scope>
    <source>
        <strain evidence="18 19">8004</strain>
    </source>
</reference>
<keyword evidence="5 16" id="KW-0328">Glycosyltransferase</keyword>
<dbReference type="GO" id="GO:0032153">
    <property type="term" value="C:cell division site"/>
    <property type="evidence" value="ECO:0007669"/>
    <property type="project" value="UniProtKB-UniRule"/>
</dbReference>
<dbReference type="Proteomes" id="UP000000420">
    <property type="component" value="Chromosome"/>
</dbReference>
<dbReference type="EC" id="2.4.99.28" evidence="16"/>
<evidence type="ECO:0000256" key="14">
    <source>
        <dbReference type="ARBA" id="ARBA00038053"/>
    </source>
</evidence>
<keyword evidence="13 16" id="KW-0961">Cell wall biogenesis/degradation</keyword>
<keyword evidence="3 16" id="KW-1003">Cell membrane</keyword>
<evidence type="ECO:0000256" key="4">
    <source>
        <dbReference type="ARBA" id="ARBA00022618"/>
    </source>
</evidence>
<dbReference type="InterPro" id="IPR001182">
    <property type="entry name" value="FtsW/RodA"/>
</dbReference>
<accession>A0A0H2XCD1</accession>
<keyword evidence="16" id="KW-0997">Cell inner membrane</keyword>
<keyword evidence="10 16" id="KW-1133">Transmembrane helix</keyword>
<dbReference type="AlphaFoldDB" id="A0A0H2XCD1"/>
<name>A0A0H2XCD1_XANC8</name>
<dbReference type="EMBL" id="CP000050">
    <property type="protein sequence ID" value="AAY50554.1"/>
    <property type="molecule type" value="Genomic_DNA"/>
</dbReference>
<keyword evidence="9 16" id="KW-0573">Peptidoglycan synthesis</keyword>
<dbReference type="GO" id="GO:0015648">
    <property type="term" value="F:lipid-linked peptidoglycan transporter activity"/>
    <property type="evidence" value="ECO:0007669"/>
    <property type="project" value="TreeGrafter"/>
</dbReference>
<evidence type="ECO:0000256" key="10">
    <source>
        <dbReference type="ARBA" id="ARBA00022989"/>
    </source>
</evidence>
<feature type="transmembrane region" description="Helical" evidence="16">
    <location>
        <begin position="172"/>
        <end position="191"/>
    </location>
</feature>
<dbReference type="HAMAP" id="MF_00913">
    <property type="entry name" value="PGT_FtsW_proteobact"/>
    <property type="match status" value="1"/>
</dbReference>
<feature type="region of interest" description="Disordered" evidence="17">
    <location>
        <begin position="384"/>
        <end position="424"/>
    </location>
</feature>
<comment type="catalytic activity">
    <reaction evidence="15 16">
        <text>[GlcNAc-(1-&gt;4)-Mur2Ac(oyl-L-Ala-gamma-D-Glu-L-Lys-D-Ala-D-Ala)](n)-di-trans,octa-cis-undecaprenyl diphosphate + beta-D-GlcNAc-(1-&gt;4)-Mur2Ac(oyl-L-Ala-gamma-D-Glu-L-Lys-D-Ala-D-Ala)-di-trans,octa-cis-undecaprenyl diphosphate = [GlcNAc-(1-&gt;4)-Mur2Ac(oyl-L-Ala-gamma-D-Glu-L-Lys-D-Ala-D-Ala)](n+1)-di-trans,octa-cis-undecaprenyl diphosphate + di-trans,octa-cis-undecaprenyl diphosphate + H(+)</text>
        <dbReference type="Rhea" id="RHEA:23708"/>
        <dbReference type="Rhea" id="RHEA-COMP:9602"/>
        <dbReference type="Rhea" id="RHEA-COMP:9603"/>
        <dbReference type="ChEBI" id="CHEBI:15378"/>
        <dbReference type="ChEBI" id="CHEBI:58405"/>
        <dbReference type="ChEBI" id="CHEBI:60033"/>
        <dbReference type="ChEBI" id="CHEBI:78435"/>
        <dbReference type="EC" id="2.4.99.28"/>
    </reaction>
</comment>
<dbReference type="GO" id="GO:0005886">
    <property type="term" value="C:plasma membrane"/>
    <property type="evidence" value="ECO:0007669"/>
    <property type="project" value="UniProtKB-SubCell"/>
</dbReference>
<feature type="transmembrane region" description="Helical" evidence="16">
    <location>
        <begin position="348"/>
        <end position="371"/>
    </location>
</feature>
<evidence type="ECO:0000313" key="18">
    <source>
        <dbReference type="EMBL" id="AAY50554.1"/>
    </source>
</evidence>
<dbReference type="PANTHER" id="PTHR30474:SF2">
    <property type="entry name" value="PEPTIDOGLYCAN GLYCOSYLTRANSFERASE FTSW-RELATED"/>
    <property type="match status" value="1"/>
</dbReference>
<feature type="transmembrane region" description="Helical" evidence="16">
    <location>
        <begin position="198"/>
        <end position="216"/>
    </location>
</feature>
<dbReference type="GO" id="GO:0043093">
    <property type="term" value="P:FtsZ-dependent cytokinesis"/>
    <property type="evidence" value="ECO:0007669"/>
    <property type="project" value="UniProtKB-UniRule"/>
</dbReference>
<sequence length="454" mass="48787">MNDMSRQATRLDAIGGRYDPWLLGAAATLASLGVVMVASSSIELSENPFYYLTRHLLFLGIGVGLAFWAMRTELKTIEQYNQVLLLACFGLLMVVFVPGLGSSVNGAKRWINLGVSKFQTVEAVKVLYIVWLSSYLVRFRDEVNATWPAMLKPLGVAIALVGLLLMQPDFGSSTLLLAITAGMLVLGGVNLPRMSMPIVFGLPVFAFIAILEPYRLRRITSFLDPWADQLGSGYQLSNALMAVGRGQWTGVGLGASVQKLNYLPEAHTDFIFSVIAEELGFVGVCSVVALYALLVGRAFWLGMRCVEMKRHFSGYIAFGIGLWISLQSFVSVGVNLGILPTKGLTLPLISSGGSSVLMTCVAMGLLLRVSYEMDRAERLRSKLSPHGAAPAPMAPVEPSAEPAPAPAPVRKPQRETAAAAPAPVMPASVAPASAVLRGTSRMQPRVEPTFGRIA</sequence>
<evidence type="ECO:0000256" key="17">
    <source>
        <dbReference type="SAM" id="MobiDB-lite"/>
    </source>
</evidence>
<evidence type="ECO:0000256" key="1">
    <source>
        <dbReference type="ARBA" id="ARBA00004651"/>
    </source>
</evidence>
<keyword evidence="7 16" id="KW-0812">Transmembrane</keyword>
<feature type="transmembrane region" description="Helical" evidence="16">
    <location>
        <begin position="21"/>
        <end position="42"/>
    </location>
</feature>
<evidence type="ECO:0000256" key="15">
    <source>
        <dbReference type="ARBA" id="ARBA00049902"/>
    </source>
</evidence>
<dbReference type="KEGG" id="xcb:XC_3511"/>
<feature type="transmembrane region" description="Helical" evidence="16">
    <location>
        <begin position="279"/>
        <end position="300"/>
    </location>
</feature>
<comment type="subcellular location">
    <subcellularLocation>
        <location evidence="16">Cell inner membrane</location>
        <topology evidence="16">Multi-pass membrane protein</topology>
    </subcellularLocation>
    <subcellularLocation>
        <location evidence="1">Cell membrane</location>
        <topology evidence="1">Multi-pass membrane protein</topology>
    </subcellularLocation>
    <text evidence="16">Localizes to the division septum.</text>
</comment>
<evidence type="ECO:0000313" key="19">
    <source>
        <dbReference type="Proteomes" id="UP000000420"/>
    </source>
</evidence>
<dbReference type="InterPro" id="IPR013437">
    <property type="entry name" value="FtsW"/>
</dbReference>
<dbReference type="GO" id="GO:0008360">
    <property type="term" value="P:regulation of cell shape"/>
    <property type="evidence" value="ECO:0007669"/>
    <property type="project" value="UniProtKB-KW"/>
</dbReference>
<dbReference type="HOGENOM" id="CLU_029243_1_1_6"/>
<gene>
    <name evidence="16" type="primary">ftsW</name>
    <name evidence="18" type="ordered locus">XC_3511</name>
</gene>
<dbReference type="UniPathway" id="UPA00219"/>
<keyword evidence="4 16" id="KW-0132">Cell division</keyword>
<feature type="compositionally biased region" description="Low complexity" evidence="17">
    <location>
        <begin position="388"/>
        <end position="400"/>
    </location>
</feature>
<evidence type="ECO:0000256" key="11">
    <source>
        <dbReference type="ARBA" id="ARBA00023136"/>
    </source>
</evidence>
<evidence type="ECO:0000256" key="6">
    <source>
        <dbReference type="ARBA" id="ARBA00022679"/>
    </source>
</evidence>
<dbReference type="GO" id="GO:0008955">
    <property type="term" value="F:peptidoglycan glycosyltransferase activity"/>
    <property type="evidence" value="ECO:0007669"/>
    <property type="project" value="UniProtKB-UniRule"/>
</dbReference>
<protein>
    <recommendedName>
        <fullName evidence="16">Probable peptidoglycan glycosyltransferase FtsW</fullName>
        <shortName evidence="16">PGT</shortName>
        <ecNumber evidence="16">2.4.99.28</ecNumber>
    </recommendedName>
    <alternativeName>
        <fullName evidence="16">Cell division protein FtsW</fullName>
    </alternativeName>
    <alternativeName>
        <fullName evidence="16">Cell wall polymerase</fullName>
    </alternativeName>
    <alternativeName>
        <fullName evidence="16">Peptidoglycan polymerase</fullName>
        <shortName evidence="16">PG polymerase</shortName>
    </alternativeName>
</protein>
<keyword evidence="8 16" id="KW-0133">Cell shape</keyword>
<organism evidence="18 19">
    <name type="scientific">Xanthomonas campestris pv. campestris (strain 8004)</name>
    <dbReference type="NCBI Taxonomy" id="314565"/>
    <lineage>
        <taxon>Bacteria</taxon>
        <taxon>Pseudomonadati</taxon>
        <taxon>Pseudomonadota</taxon>
        <taxon>Gammaproteobacteria</taxon>
        <taxon>Lysobacterales</taxon>
        <taxon>Lysobacteraceae</taxon>
        <taxon>Xanthomonas</taxon>
    </lineage>
</organism>
<proteinExistence type="inferred from homology"/>
<evidence type="ECO:0000256" key="13">
    <source>
        <dbReference type="ARBA" id="ARBA00023316"/>
    </source>
</evidence>
<comment type="pathway">
    <text evidence="2 16">Cell wall biogenesis; peptidoglycan biosynthesis.</text>
</comment>
<keyword evidence="6 16" id="KW-0808">Transferase</keyword>
<feature type="transmembrane region" description="Helical" evidence="16">
    <location>
        <begin position="312"/>
        <end position="336"/>
    </location>
</feature>
<feature type="transmembrane region" description="Helical" evidence="16">
    <location>
        <begin position="48"/>
        <end position="70"/>
    </location>
</feature>
<feature type="region of interest" description="Disordered" evidence="17">
    <location>
        <begin position="435"/>
        <end position="454"/>
    </location>
</feature>
<feature type="transmembrane region" description="Helical" evidence="16">
    <location>
        <begin position="120"/>
        <end position="137"/>
    </location>
</feature>
<feature type="transmembrane region" description="Helical" evidence="16">
    <location>
        <begin position="149"/>
        <end position="166"/>
    </location>
</feature>
<evidence type="ECO:0000256" key="16">
    <source>
        <dbReference type="HAMAP-Rule" id="MF_00913"/>
    </source>
</evidence>
<evidence type="ECO:0000256" key="12">
    <source>
        <dbReference type="ARBA" id="ARBA00023306"/>
    </source>
</evidence>
<evidence type="ECO:0000256" key="3">
    <source>
        <dbReference type="ARBA" id="ARBA00022475"/>
    </source>
</evidence>
<dbReference type="RefSeq" id="WP_011035961.1">
    <property type="nucleotide sequence ID" value="NC_007086.1"/>
</dbReference>
<evidence type="ECO:0000256" key="9">
    <source>
        <dbReference type="ARBA" id="ARBA00022984"/>
    </source>
</evidence>